<keyword evidence="1" id="KW-0812">Transmembrane</keyword>
<evidence type="ECO:0000313" key="2">
    <source>
        <dbReference type="EMBL" id="JAE01632.1"/>
    </source>
</evidence>
<reference evidence="2" key="2">
    <citation type="journal article" date="2015" name="Data Brief">
        <title>Shoot transcriptome of the giant reed, Arundo donax.</title>
        <authorList>
            <person name="Barrero R.A."/>
            <person name="Guerrero F.D."/>
            <person name="Moolhuijzen P."/>
            <person name="Goolsby J.A."/>
            <person name="Tidwell J."/>
            <person name="Bellgard S.E."/>
            <person name="Bellgard M.I."/>
        </authorList>
    </citation>
    <scope>NUCLEOTIDE SEQUENCE</scope>
    <source>
        <tissue evidence="2">Shoot tissue taken approximately 20 cm above the soil surface</tissue>
    </source>
</reference>
<evidence type="ECO:0000256" key="1">
    <source>
        <dbReference type="SAM" id="Phobius"/>
    </source>
</evidence>
<protein>
    <submittedName>
        <fullName evidence="2">TTN1</fullName>
    </submittedName>
</protein>
<organism evidence="2">
    <name type="scientific">Arundo donax</name>
    <name type="common">Giant reed</name>
    <name type="synonym">Donax arundinaceus</name>
    <dbReference type="NCBI Taxonomy" id="35708"/>
    <lineage>
        <taxon>Eukaryota</taxon>
        <taxon>Viridiplantae</taxon>
        <taxon>Streptophyta</taxon>
        <taxon>Embryophyta</taxon>
        <taxon>Tracheophyta</taxon>
        <taxon>Spermatophyta</taxon>
        <taxon>Magnoliopsida</taxon>
        <taxon>Liliopsida</taxon>
        <taxon>Poales</taxon>
        <taxon>Poaceae</taxon>
        <taxon>PACMAD clade</taxon>
        <taxon>Arundinoideae</taxon>
        <taxon>Arundineae</taxon>
        <taxon>Arundo</taxon>
    </lineage>
</organism>
<sequence length="31" mass="3514">MVPGTEAAWLWLNLLEEGCCCLLAFLMLFLL</sequence>
<proteinExistence type="predicted"/>
<name>A0A0A9ENH9_ARUDO</name>
<accession>A0A0A9ENH9</accession>
<reference evidence="2" key="1">
    <citation type="submission" date="2014-09" db="EMBL/GenBank/DDBJ databases">
        <authorList>
            <person name="Magalhaes I.L.F."/>
            <person name="Oliveira U."/>
            <person name="Santos F.R."/>
            <person name="Vidigal T.H.D.A."/>
            <person name="Brescovit A.D."/>
            <person name="Santos A.J."/>
        </authorList>
    </citation>
    <scope>NUCLEOTIDE SEQUENCE</scope>
    <source>
        <tissue evidence="2">Shoot tissue taken approximately 20 cm above the soil surface</tissue>
    </source>
</reference>
<feature type="transmembrane region" description="Helical" evidence="1">
    <location>
        <begin position="12"/>
        <end position="30"/>
    </location>
</feature>
<dbReference type="AlphaFoldDB" id="A0A0A9ENH9"/>
<keyword evidence="1" id="KW-0472">Membrane</keyword>
<keyword evidence="1" id="KW-1133">Transmembrane helix</keyword>
<dbReference type="EMBL" id="GBRH01196264">
    <property type="protein sequence ID" value="JAE01632.1"/>
    <property type="molecule type" value="Transcribed_RNA"/>
</dbReference>